<accession>A0A8B9CPI7</accession>
<dbReference type="InterPro" id="IPR008197">
    <property type="entry name" value="WAP_dom"/>
</dbReference>
<sequence length="127" mass="13570">MGSVAALLLVGMLIAWMELPAGNKHLRREERCPRGRGGTRPAHQEGTKPSGDPPGLQPPHLAGTAWSCPHVPITCARPNPPNACDSSRQCPRHQKCCQGACGRRSSEPLKAPTWNSARPGKHPPAAH</sequence>
<dbReference type="Pfam" id="PF00095">
    <property type="entry name" value="WAP"/>
    <property type="match status" value="1"/>
</dbReference>
<organism evidence="4 5">
    <name type="scientific">Anser brachyrhynchus</name>
    <name type="common">Pink-footed goose</name>
    <dbReference type="NCBI Taxonomy" id="132585"/>
    <lineage>
        <taxon>Eukaryota</taxon>
        <taxon>Metazoa</taxon>
        <taxon>Chordata</taxon>
        <taxon>Craniata</taxon>
        <taxon>Vertebrata</taxon>
        <taxon>Euteleostomi</taxon>
        <taxon>Archelosauria</taxon>
        <taxon>Archosauria</taxon>
        <taxon>Dinosauria</taxon>
        <taxon>Saurischia</taxon>
        <taxon>Theropoda</taxon>
        <taxon>Coelurosauria</taxon>
        <taxon>Aves</taxon>
        <taxon>Neognathae</taxon>
        <taxon>Galloanserae</taxon>
        <taxon>Anseriformes</taxon>
        <taxon>Anatidae</taxon>
        <taxon>Anserinae</taxon>
        <taxon>Anser</taxon>
    </lineage>
</organism>
<protein>
    <recommendedName>
        <fullName evidence="3">WAP domain-containing protein</fullName>
    </recommendedName>
</protein>
<name>A0A8B9CPI7_9AVES</name>
<keyword evidence="2" id="KW-0732">Signal</keyword>
<dbReference type="GeneTree" id="ENSGT01020000230603"/>
<dbReference type="GO" id="GO:0005576">
    <property type="term" value="C:extracellular region"/>
    <property type="evidence" value="ECO:0007669"/>
    <property type="project" value="InterPro"/>
</dbReference>
<dbReference type="Ensembl" id="ENSABRT00000031127.1">
    <property type="protein sequence ID" value="ENSABRP00000022141.1"/>
    <property type="gene ID" value="ENSABRG00000018749.1"/>
</dbReference>
<dbReference type="SMART" id="SM00217">
    <property type="entry name" value="WAP"/>
    <property type="match status" value="1"/>
</dbReference>
<feature type="region of interest" description="Disordered" evidence="1">
    <location>
        <begin position="81"/>
        <end position="127"/>
    </location>
</feature>
<evidence type="ECO:0000256" key="1">
    <source>
        <dbReference type="SAM" id="MobiDB-lite"/>
    </source>
</evidence>
<feature type="signal peptide" evidence="2">
    <location>
        <begin position="1"/>
        <end position="22"/>
    </location>
</feature>
<dbReference type="Proteomes" id="UP000694426">
    <property type="component" value="Unplaced"/>
</dbReference>
<proteinExistence type="predicted"/>
<dbReference type="SUPFAM" id="SSF57256">
    <property type="entry name" value="Elafin-like"/>
    <property type="match status" value="1"/>
</dbReference>
<dbReference type="GO" id="GO:0030414">
    <property type="term" value="F:peptidase inhibitor activity"/>
    <property type="evidence" value="ECO:0007669"/>
    <property type="project" value="InterPro"/>
</dbReference>
<dbReference type="PROSITE" id="PS51390">
    <property type="entry name" value="WAP"/>
    <property type="match status" value="1"/>
</dbReference>
<reference evidence="4" key="1">
    <citation type="submission" date="2025-08" db="UniProtKB">
        <authorList>
            <consortium name="Ensembl"/>
        </authorList>
    </citation>
    <scope>IDENTIFICATION</scope>
</reference>
<dbReference type="Gene3D" id="4.10.75.10">
    <property type="entry name" value="Elafin-like"/>
    <property type="match status" value="1"/>
</dbReference>
<keyword evidence="5" id="KW-1185">Reference proteome</keyword>
<evidence type="ECO:0000256" key="2">
    <source>
        <dbReference type="SAM" id="SignalP"/>
    </source>
</evidence>
<evidence type="ECO:0000259" key="3">
    <source>
        <dbReference type="PROSITE" id="PS51390"/>
    </source>
</evidence>
<dbReference type="InterPro" id="IPR036645">
    <property type="entry name" value="Elafin-like_sf"/>
</dbReference>
<feature type="chain" id="PRO_5034030645" description="WAP domain-containing protein" evidence="2">
    <location>
        <begin position="23"/>
        <end position="127"/>
    </location>
</feature>
<dbReference type="AlphaFoldDB" id="A0A8B9CPI7"/>
<evidence type="ECO:0000313" key="4">
    <source>
        <dbReference type="Ensembl" id="ENSABRP00000022141.1"/>
    </source>
</evidence>
<reference evidence="4" key="2">
    <citation type="submission" date="2025-09" db="UniProtKB">
        <authorList>
            <consortium name="Ensembl"/>
        </authorList>
    </citation>
    <scope>IDENTIFICATION</scope>
</reference>
<feature type="domain" description="WAP" evidence="3">
    <location>
        <begin position="58"/>
        <end position="109"/>
    </location>
</feature>
<evidence type="ECO:0000313" key="5">
    <source>
        <dbReference type="Proteomes" id="UP000694426"/>
    </source>
</evidence>
<feature type="region of interest" description="Disordered" evidence="1">
    <location>
        <begin position="24"/>
        <end position="63"/>
    </location>
</feature>